<sequence length="99" mass="11998">MLEWRKKVFDMNRLEPPNTPNDVTHYLPANWKYFYPLYRPPTSPPNRQNHNYDSQTLLPPELPRDPRLWTRQNVQTWIQWCQDEFDLPSIDGAAHFTMN</sequence>
<dbReference type="Gene3D" id="1.10.150.50">
    <property type="entry name" value="Transcription Factor, Ets-1"/>
    <property type="match status" value="1"/>
</dbReference>
<protein>
    <recommendedName>
        <fullName evidence="1">PNT domain-containing protein</fullName>
    </recommendedName>
</protein>
<organism evidence="2 3">
    <name type="scientific">Strigamia maritima</name>
    <name type="common">European centipede</name>
    <name type="synonym">Geophilus maritimus</name>
    <dbReference type="NCBI Taxonomy" id="126957"/>
    <lineage>
        <taxon>Eukaryota</taxon>
        <taxon>Metazoa</taxon>
        <taxon>Ecdysozoa</taxon>
        <taxon>Arthropoda</taxon>
        <taxon>Myriapoda</taxon>
        <taxon>Chilopoda</taxon>
        <taxon>Pleurostigmophora</taxon>
        <taxon>Geophilomorpha</taxon>
        <taxon>Linotaeniidae</taxon>
        <taxon>Strigamia</taxon>
    </lineage>
</organism>
<dbReference type="Proteomes" id="UP000014500">
    <property type="component" value="Unassembled WGS sequence"/>
</dbReference>
<dbReference type="GO" id="GO:0043565">
    <property type="term" value="F:sequence-specific DNA binding"/>
    <property type="evidence" value="ECO:0007669"/>
    <property type="project" value="InterPro"/>
</dbReference>
<dbReference type="InterPro" id="IPR003118">
    <property type="entry name" value="Pointed_dom"/>
</dbReference>
<dbReference type="Pfam" id="PF02198">
    <property type="entry name" value="SAM_PNT"/>
    <property type="match status" value="1"/>
</dbReference>
<dbReference type="InterPro" id="IPR013761">
    <property type="entry name" value="SAM/pointed_sf"/>
</dbReference>
<evidence type="ECO:0000259" key="1">
    <source>
        <dbReference type="PROSITE" id="PS51433"/>
    </source>
</evidence>
<dbReference type="SUPFAM" id="SSF47769">
    <property type="entry name" value="SAM/Pointed domain"/>
    <property type="match status" value="1"/>
</dbReference>
<dbReference type="PROSITE" id="PS51433">
    <property type="entry name" value="PNT"/>
    <property type="match status" value="1"/>
</dbReference>
<dbReference type="HOGENOM" id="CLU_2326750_0_0_1"/>
<accession>T1JI31</accession>
<dbReference type="AlphaFoldDB" id="T1JI31"/>
<evidence type="ECO:0000313" key="2">
    <source>
        <dbReference type="EnsemblMetazoa" id="SMAR013512-PA"/>
    </source>
</evidence>
<reference evidence="2" key="2">
    <citation type="submission" date="2015-02" db="UniProtKB">
        <authorList>
            <consortium name="EnsemblMetazoa"/>
        </authorList>
    </citation>
    <scope>IDENTIFICATION</scope>
</reference>
<proteinExistence type="predicted"/>
<dbReference type="EMBL" id="JH432130">
    <property type="status" value="NOT_ANNOTATED_CDS"/>
    <property type="molecule type" value="Genomic_DNA"/>
</dbReference>
<dbReference type="STRING" id="126957.T1JI31"/>
<feature type="domain" description="PNT" evidence="1">
    <location>
        <begin position="48"/>
        <end position="99"/>
    </location>
</feature>
<dbReference type="EnsemblMetazoa" id="SMAR013512-RA">
    <property type="protein sequence ID" value="SMAR013512-PA"/>
    <property type="gene ID" value="SMAR013512"/>
</dbReference>
<name>T1JI31_STRMM</name>
<evidence type="ECO:0000313" key="3">
    <source>
        <dbReference type="Proteomes" id="UP000014500"/>
    </source>
</evidence>
<keyword evidence="3" id="KW-1185">Reference proteome</keyword>
<reference evidence="3" key="1">
    <citation type="submission" date="2011-05" db="EMBL/GenBank/DDBJ databases">
        <authorList>
            <person name="Richards S.R."/>
            <person name="Qu J."/>
            <person name="Jiang H."/>
            <person name="Jhangiani S.N."/>
            <person name="Agravi P."/>
            <person name="Goodspeed R."/>
            <person name="Gross S."/>
            <person name="Mandapat C."/>
            <person name="Jackson L."/>
            <person name="Mathew T."/>
            <person name="Pu L."/>
            <person name="Thornton R."/>
            <person name="Saada N."/>
            <person name="Wilczek-Boney K.B."/>
            <person name="Lee S."/>
            <person name="Kovar C."/>
            <person name="Wu Y."/>
            <person name="Scherer S.E."/>
            <person name="Worley K.C."/>
            <person name="Muzny D.M."/>
            <person name="Gibbs R."/>
        </authorList>
    </citation>
    <scope>NUCLEOTIDE SEQUENCE</scope>
    <source>
        <strain evidence="3">Brora</strain>
    </source>
</reference>